<protein>
    <submittedName>
        <fullName evidence="3">Uncharacterized protein</fullName>
    </submittedName>
</protein>
<dbReference type="Proteomes" id="UP001177003">
    <property type="component" value="Chromosome 0"/>
</dbReference>
<keyword evidence="2" id="KW-0812">Transmembrane</keyword>
<evidence type="ECO:0000256" key="1">
    <source>
        <dbReference type="SAM" id="MobiDB-lite"/>
    </source>
</evidence>
<name>A0AA35Y3I9_LACSI</name>
<feature type="transmembrane region" description="Helical" evidence="2">
    <location>
        <begin position="48"/>
        <end position="67"/>
    </location>
</feature>
<dbReference type="AlphaFoldDB" id="A0AA35Y3I9"/>
<gene>
    <name evidence="3" type="ORF">LSALG_LOCUS6371</name>
</gene>
<evidence type="ECO:0000313" key="4">
    <source>
        <dbReference type="Proteomes" id="UP001177003"/>
    </source>
</evidence>
<dbReference type="PANTHER" id="PTHR37746">
    <property type="entry name" value="TRANSMEMBRANE PROTEIN"/>
    <property type="match status" value="1"/>
</dbReference>
<keyword evidence="2" id="KW-0472">Membrane</keyword>
<feature type="transmembrane region" description="Helical" evidence="2">
    <location>
        <begin position="6"/>
        <end position="27"/>
    </location>
</feature>
<reference evidence="3" key="1">
    <citation type="submission" date="2023-04" db="EMBL/GenBank/DDBJ databases">
        <authorList>
            <person name="Vijverberg K."/>
            <person name="Xiong W."/>
            <person name="Schranz E."/>
        </authorList>
    </citation>
    <scope>NUCLEOTIDE SEQUENCE</scope>
</reference>
<dbReference type="PANTHER" id="PTHR37746:SF1">
    <property type="entry name" value="TRANSMEMBRANE PROTEIN"/>
    <property type="match status" value="1"/>
</dbReference>
<feature type="compositionally biased region" description="Basic and acidic residues" evidence="1">
    <location>
        <begin position="368"/>
        <end position="379"/>
    </location>
</feature>
<sequence length="464" mass="52747">MYITPFPAPSLTKLLLQWIAFLSYLRIPIKAMEFNSIHHLFPKSSSPCSHPLFSIIVTLYTLILLYIPSFFISIALSPVLNSTGIILISLLRLGVNNLQKESRVLDSSDNERLAKESNSLESRVLDCNDNQSNLLSYSKFSPKSKSLESRLIDFLAQNQTHAEFEPKSVLDLECNETHVGFEHDMVLESNSIEIESSQVIKEGPIYEPKSCLGLECNETHVKYEHVMGSESNSMESTQAIVEGGSTYEPKSGLDLKCNETHVEFEHDMVLESNSIESSHVIEGGPTYEPKSSLDLECNKTHVKYEHDMGLEFTSTESPQAVQGGPKVMETGPKEVDTTMAFLEWNMRAPLEIIYEAYEGEEEDDEDSNENHEVSNDKHDVGCERYPSLLMYYPDSETDSSSDGDFPMNEKWETHESVFFKWEDEEEEREELIEISLDHYGKRSIECCHVEEDNLIEIDLFGTRS</sequence>
<keyword evidence="2" id="KW-1133">Transmembrane helix</keyword>
<evidence type="ECO:0000313" key="3">
    <source>
        <dbReference type="EMBL" id="CAI9265784.1"/>
    </source>
</evidence>
<organism evidence="3 4">
    <name type="scientific">Lactuca saligna</name>
    <name type="common">Willowleaf lettuce</name>
    <dbReference type="NCBI Taxonomy" id="75948"/>
    <lineage>
        <taxon>Eukaryota</taxon>
        <taxon>Viridiplantae</taxon>
        <taxon>Streptophyta</taxon>
        <taxon>Embryophyta</taxon>
        <taxon>Tracheophyta</taxon>
        <taxon>Spermatophyta</taxon>
        <taxon>Magnoliopsida</taxon>
        <taxon>eudicotyledons</taxon>
        <taxon>Gunneridae</taxon>
        <taxon>Pentapetalae</taxon>
        <taxon>asterids</taxon>
        <taxon>campanulids</taxon>
        <taxon>Asterales</taxon>
        <taxon>Asteraceae</taxon>
        <taxon>Cichorioideae</taxon>
        <taxon>Cichorieae</taxon>
        <taxon>Lactucinae</taxon>
        <taxon>Lactuca</taxon>
    </lineage>
</organism>
<evidence type="ECO:0000256" key="2">
    <source>
        <dbReference type="SAM" id="Phobius"/>
    </source>
</evidence>
<accession>A0AA35Y3I9</accession>
<dbReference type="EMBL" id="OX465086">
    <property type="protein sequence ID" value="CAI9265784.1"/>
    <property type="molecule type" value="Genomic_DNA"/>
</dbReference>
<keyword evidence="4" id="KW-1185">Reference proteome</keyword>
<proteinExistence type="predicted"/>
<feature type="region of interest" description="Disordered" evidence="1">
    <location>
        <begin position="359"/>
        <end position="379"/>
    </location>
</feature>